<evidence type="ECO:0000313" key="2">
    <source>
        <dbReference type="EMBL" id="TKW30350.1"/>
    </source>
</evidence>
<gene>
    <name evidence="2" type="ORF">SEVIR_2G030450v2</name>
</gene>
<evidence type="ECO:0000256" key="1">
    <source>
        <dbReference type="SAM" id="MobiDB-lite"/>
    </source>
</evidence>
<dbReference type="Gramene" id="TKW30350">
    <property type="protein sequence ID" value="TKW30350"/>
    <property type="gene ID" value="SEVIR_2G030450v2"/>
</dbReference>
<organism evidence="2 3">
    <name type="scientific">Setaria viridis</name>
    <name type="common">Green bristlegrass</name>
    <name type="synonym">Setaria italica subsp. viridis</name>
    <dbReference type="NCBI Taxonomy" id="4556"/>
    <lineage>
        <taxon>Eukaryota</taxon>
        <taxon>Viridiplantae</taxon>
        <taxon>Streptophyta</taxon>
        <taxon>Embryophyta</taxon>
        <taxon>Tracheophyta</taxon>
        <taxon>Spermatophyta</taxon>
        <taxon>Magnoliopsida</taxon>
        <taxon>Liliopsida</taxon>
        <taxon>Poales</taxon>
        <taxon>Poaceae</taxon>
        <taxon>PACMAD clade</taxon>
        <taxon>Panicoideae</taxon>
        <taxon>Panicodae</taxon>
        <taxon>Paniceae</taxon>
        <taxon>Cenchrinae</taxon>
        <taxon>Setaria</taxon>
    </lineage>
</organism>
<dbReference type="Proteomes" id="UP000298652">
    <property type="component" value="Chromosome 2"/>
</dbReference>
<dbReference type="OMA" id="IHCVSIH"/>
<reference evidence="2" key="1">
    <citation type="submission" date="2019-03" db="EMBL/GenBank/DDBJ databases">
        <title>WGS assembly of Setaria viridis.</title>
        <authorList>
            <person name="Huang P."/>
            <person name="Jenkins J."/>
            <person name="Grimwood J."/>
            <person name="Barry K."/>
            <person name="Healey A."/>
            <person name="Mamidi S."/>
            <person name="Sreedasyam A."/>
            <person name="Shu S."/>
            <person name="Feldman M."/>
            <person name="Wu J."/>
            <person name="Yu Y."/>
            <person name="Chen C."/>
            <person name="Johnson J."/>
            <person name="Rokhsar D."/>
            <person name="Baxter I."/>
            <person name="Schmutz J."/>
            <person name="Brutnell T."/>
            <person name="Kellogg E."/>
        </authorList>
    </citation>
    <scope>NUCLEOTIDE SEQUENCE [LARGE SCALE GENOMIC DNA]</scope>
</reference>
<feature type="region of interest" description="Disordered" evidence="1">
    <location>
        <begin position="1"/>
        <end position="62"/>
    </location>
</feature>
<keyword evidence="3" id="KW-1185">Reference proteome</keyword>
<proteinExistence type="predicted"/>
<accession>A0A4U6VKY1</accession>
<protein>
    <submittedName>
        <fullName evidence="2">Uncharacterized protein</fullName>
    </submittedName>
</protein>
<feature type="compositionally biased region" description="Basic residues" evidence="1">
    <location>
        <begin position="15"/>
        <end position="33"/>
    </location>
</feature>
<name>A0A4U6VKY1_SETVI</name>
<evidence type="ECO:0000313" key="3">
    <source>
        <dbReference type="Proteomes" id="UP000298652"/>
    </source>
</evidence>
<sequence>MEGSNSFPLGPFRPTSRRRPTSSAARRRRHRQRSPLATSPGSVPCPDLPPPAPKQQSTRGLISSAAAGVEPSIHCVSIHLGCGGDAACHCQAPEGSYLLPGGR</sequence>
<dbReference type="AlphaFoldDB" id="A0A4U6VKY1"/>
<dbReference type="EMBL" id="CM016553">
    <property type="protein sequence ID" value="TKW30350.1"/>
    <property type="molecule type" value="Genomic_DNA"/>
</dbReference>